<sequence>MSKKSDAIKALRAVAEGHYNKTLPARAKQAGLCWASGYAYEAHSMPMNAVYATVELWTSKHIPYPDMYLCKPGTRWNQRAMFALLLAESMA</sequence>
<dbReference type="EMBL" id="LR798271">
    <property type="protein sequence ID" value="CAB5219144.1"/>
    <property type="molecule type" value="Genomic_DNA"/>
</dbReference>
<proteinExistence type="predicted"/>
<protein>
    <submittedName>
        <fullName evidence="1">Uncharacterized protein</fullName>
    </submittedName>
</protein>
<accession>A0A6J7WSQ8</accession>
<organism evidence="1">
    <name type="scientific">uncultured Caudovirales phage</name>
    <dbReference type="NCBI Taxonomy" id="2100421"/>
    <lineage>
        <taxon>Viruses</taxon>
        <taxon>Duplodnaviria</taxon>
        <taxon>Heunggongvirae</taxon>
        <taxon>Uroviricota</taxon>
        <taxon>Caudoviricetes</taxon>
        <taxon>Peduoviridae</taxon>
        <taxon>Maltschvirus</taxon>
        <taxon>Maltschvirus maltsch</taxon>
    </lineage>
</organism>
<gene>
    <name evidence="1" type="ORF">UFOVP229_32</name>
</gene>
<name>A0A6J7WSQ8_9CAUD</name>
<reference evidence="1" key="1">
    <citation type="submission" date="2020-05" db="EMBL/GenBank/DDBJ databases">
        <authorList>
            <person name="Chiriac C."/>
            <person name="Salcher M."/>
            <person name="Ghai R."/>
            <person name="Kavagutti S V."/>
        </authorList>
    </citation>
    <scope>NUCLEOTIDE SEQUENCE</scope>
</reference>
<evidence type="ECO:0000313" key="1">
    <source>
        <dbReference type="EMBL" id="CAB5219144.1"/>
    </source>
</evidence>